<organism evidence="1 2">
    <name type="scientific">Willisornis vidua</name>
    <name type="common">Xingu scale-backed antbird</name>
    <dbReference type="NCBI Taxonomy" id="1566151"/>
    <lineage>
        <taxon>Eukaryota</taxon>
        <taxon>Metazoa</taxon>
        <taxon>Chordata</taxon>
        <taxon>Craniata</taxon>
        <taxon>Vertebrata</taxon>
        <taxon>Euteleostomi</taxon>
        <taxon>Archelosauria</taxon>
        <taxon>Archosauria</taxon>
        <taxon>Dinosauria</taxon>
        <taxon>Saurischia</taxon>
        <taxon>Theropoda</taxon>
        <taxon>Coelurosauria</taxon>
        <taxon>Aves</taxon>
        <taxon>Neognathae</taxon>
        <taxon>Neoaves</taxon>
        <taxon>Telluraves</taxon>
        <taxon>Australaves</taxon>
        <taxon>Passeriformes</taxon>
        <taxon>Thamnophilidae</taxon>
        <taxon>Willisornis</taxon>
    </lineage>
</organism>
<accession>A0ABQ9DJY4</accession>
<evidence type="ECO:0000313" key="1">
    <source>
        <dbReference type="EMBL" id="KAJ7423900.1"/>
    </source>
</evidence>
<name>A0ABQ9DJY4_9PASS</name>
<gene>
    <name evidence="1" type="ORF">WISP_31580</name>
</gene>
<evidence type="ECO:0000313" key="2">
    <source>
        <dbReference type="Proteomes" id="UP001145742"/>
    </source>
</evidence>
<keyword evidence="2" id="KW-1185">Reference proteome</keyword>
<dbReference type="EMBL" id="WHWB01032767">
    <property type="protein sequence ID" value="KAJ7423900.1"/>
    <property type="molecule type" value="Genomic_DNA"/>
</dbReference>
<sequence length="104" mass="11269">MLSRQTTYPAKKGSENEACSICMNKGFGKAKLQPAKAYKEITRKTEAGCQQWCEAAGLDSSEAHIGCEGKLPMRTGEQNRLLVGIVWLPSLTPSGLNIHSDLTS</sequence>
<proteinExistence type="predicted"/>
<comment type="caution">
    <text evidence="1">The sequence shown here is derived from an EMBL/GenBank/DDBJ whole genome shotgun (WGS) entry which is preliminary data.</text>
</comment>
<protein>
    <submittedName>
        <fullName evidence="1">Uncharacterized protein</fullName>
    </submittedName>
</protein>
<reference evidence="1" key="1">
    <citation type="submission" date="2019-10" db="EMBL/GenBank/DDBJ databases">
        <authorList>
            <person name="Soares A.E.R."/>
            <person name="Aleixo A."/>
            <person name="Schneider P."/>
            <person name="Miyaki C.Y."/>
            <person name="Schneider M.P."/>
            <person name="Mello C."/>
            <person name="Vasconcelos A.T.R."/>
        </authorList>
    </citation>
    <scope>NUCLEOTIDE SEQUENCE</scope>
    <source>
        <tissue evidence="1">Muscle</tissue>
    </source>
</reference>
<dbReference type="Proteomes" id="UP001145742">
    <property type="component" value="Unassembled WGS sequence"/>
</dbReference>